<evidence type="ECO:0000313" key="3">
    <source>
        <dbReference type="Proteomes" id="UP000242519"/>
    </source>
</evidence>
<gene>
    <name evidence="2" type="ORF">B2J93_2271</name>
</gene>
<sequence>MDSQTRSESEKPPDEPQVKLADVYHHFRYQISPSQWKKYLQEIKEDLLHETMDANTLAVVQNMDAEVFAYLKELGRRFLAGQIARNDWLAENAICLALIRRLKPEIVQLQDRMVDRKKRLKRCQDHFVDVDIRPERWECVIWQNRGKDNGREILSREEFKWSPIVFEDEDEGEDEEEAEEELNEKATEVVHHQDLGRPSERQRKGGE</sequence>
<protein>
    <submittedName>
        <fullName evidence="2">Uncharacterized protein</fullName>
    </submittedName>
</protein>
<dbReference type="EMBL" id="MZNU01000391">
    <property type="protein sequence ID" value="OWO98536.1"/>
    <property type="molecule type" value="Genomic_DNA"/>
</dbReference>
<name>A0A218YUB0_9HELO</name>
<proteinExistence type="predicted"/>
<dbReference type="Proteomes" id="UP000242519">
    <property type="component" value="Unassembled WGS sequence"/>
</dbReference>
<reference evidence="2 3" key="1">
    <citation type="submission" date="2017-04" db="EMBL/GenBank/DDBJ databases">
        <title>Draft genome sequence of Marssonina coronaria NL1: causal agent of apple blotch.</title>
        <authorList>
            <person name="Cheng Q."/>
        </authorList>
    </citation>
    <scope>NUCLEOTIDE SEQUENCE [LARGE SCALE GENOMIC DNA]</scope>
    <source>
        <strain evidence="2 3">NL1</strain>
    </source>
</reference>
<accession>A0A218YUB0</accession>
<feature type="compositionally biased region" description="Acidic residues" evidence="1">
    <location>
        <begin position="166"/>
        <end position="182"/>
    </location>
</feature>
<keyword evidence="3" id="KW-1185">Reference proteome</keyword>
<dbReference type="AlphaFoldDB" id="A0A218YUB0"/>
<comment type="caution">
    <text evidence="2">The sequence shown here is derived from an EMBL/GenBank/DDBJ whole genome shotgun (WGS) entry which is preliminary data.</text>
</comment>
<dbReference type="InParanoid" id="A0A218YUB0"/>
<evidence type="ECO:0000313" key="2">
    <source>
        <dbReference type="EMBL" id="OWO98536.1"/>
    </source>
</evidence>
<feature type="compositionally biased region" description="Basic and acidic residues" evidence="1">
    <location>
        <begin position="183"/>
        <end position="207"/>
    </location>
</feature>
<organism evidence="2 3">
    <name type="scientific">Diplocarpon coronariae</name>
    <dbReference type="NCBI Taxonomy" id="2795749"/>
    <lineage>
        <taxon>Eukaryota</taxon>
        <taxon>Fungi</taxon>
        <taxon>Dikarya</taxon>
        <taxon>Ascomycota</taxon>
        <taxon>Pezizomycotina</taxon>
        <taxon>Leotiomycetes</taxon>
        <taxon>Helotiales</taxon>
        <taxon>Drepanopezizaceae</taxon>
        <taxon>Diplocarpon</taxon>
    </lineage>
</organism>
<feature type="region of interest" description="Disordered" evidence="1">
    <location>
        <begin position="164"/>
        <end position="207"/>
    </location>
</feature>
<evidence type="ECO:0000256" key="1">
    <source>
        <dbReference type="SAM" id="MobiDB-lite"/>
    </source>
</evidence>